<dbReference type="GO" id="GO:0000149">
    <property type="term" value="F:SNARE binding"/>
    <property type="evidence" value="ECO:0007669"/>
    <property type="project" value="TreeGrafter"/>
</dbReference>
<dbReference type="eggNOG" id="KOG1797">
    <property type="taxonomic scope" value="Eukaryota"/>
</dbReference>
<dbReference type="EMBL" id="CP000597">
    <property type="protein sequence ID" value="ABP00390.1"/>
    <property type="molecule type" value="Genomic_DNA"/>
</dbReference>
<proteinExistence type="predicted"/>
<sequence length="2099" mass="228135">MDEDEDEDATTRWSEDGAAFARALSETRSSTSTSTATASVMTRIGEVVWRSTFDGAVPLAGMGLALAKKKKTYDLLRVNLKGTPTVYRERVRLDDDLGDELDDQVVDSVTLGKKLRHADGAEWVERERELVVLGRGKTSVGTVITMWTYDDADDFPNFRCMRVIDCGGDVAPRRSMFRTPRRLRVALRSEDGAFSVAVWSSIGSLSVFCVSKDGEELVKRINTRDDVCAAAWWSFDALAVATRAGNLTVKTVPEDENVLGDKPETFDSIEDLVSVPNVVAENERGRLLLLERPLEGGWRLISINERTPLEMLHSHMDVEEWGVALTLARQHGLDTDEIYKTRWKRSRITIEGLTDWLSRVSDRAWVGVHCLIACADSYEIQRHVLVYGLKESDAQARRTSKNGGLDPEWNWWIKLRLALLGALDRADTVHEITGGGFSSQVYSKLLRSTIAQAALTAAYASDVKSLEIIFKRHACGVRDVIFDSLSALPETSQVATYDKLLPWSEEYVISSGAAQLSGRRTRDWSESEAYLKEINQCEAGDYDLARAADVSPSVSEIFDSLATREWLKSATEELCKLARSPNDSMTIHSNEEMETWTIRRSCEMDAFAGSLSSAHQLLDSASRSLATSTLVDYACAASTLASTAFILFDADDRRICDVSLEEFLVSDPYGRLCTILSMLSEKNMSRLMSGPVSEILAHVGGASEDGVVLAREMIQRWILRTSEDRNLGLVSRIIRWLSSSVESIELVGGPDALASVVVEASLSHDDGDEKLIAELADMLSDLPSLVAEVPVAKKAISRLNACKLMQQNDVSVSLNDIVSAERDESKAISFVRTFVANVVAKNSSLQWSSLWSDLHGLQSSVFRRSLSHDQVLGELLRAQLRAKDWTHAKRHVPANGPAGAVGALVGGLKELGGGVSAVISPSIAEDIVCSVAEEFLARAEHVDDEASLAAENCLRLMPTRDTTTKRLNFIAALRVLSKYEVRRAPSAINAESALEMVLECAKKDDAGCRAPDFLQEIAANLGVSDDEARMSIILATGVKALDVGDVEAAYATASRLCKRNYGPAWKLCVDVARAMPMDDTKRVAKGSLLAFALVHADQAVLATLLGDWQATQTHQILHAFADAHAGDASDDDVERSLSKACGDSWIGTGVRPGVKTLARHSHFGRALELIFSSSDEKAKEAASAVTYALGVHATNVSDDVLANVAQNSIELALKSCRARDFGSETPPPMMWSAMGVLLTMRDAVKVSSVVDEVASRIHDRATLQTILHFGTCVHALRALRLTWDSINLPKPVTVSSLVDLVGKIQSPGDEIMVDVGFVKQFRSSVGSVVDAEWLSKMIPEIDAGAFAADGADYRKRAIMALAAGSSGALSGAEALDNALRLADVYGVDSSDVYTAHAALLASDNAEEVRRVTSLLKEKLPAHPKKSVETLQTSVWETLPRSGKGALESALAYFEVMSACEDGTAKKLCEISDALKSLSASCVNIDLHAFVDGKGDAPPDAADAMLNAIQRAVVANGQSGFPLETVERIIAAVQKFPSEISNLTVPEDVFFTVARSLLAPPPGATRPSPDHRWDALKSVGLDHLGEKHLVTILNALIGGGVSTTKIQRPPSSVHKELNTFSAEISSRTRLKAVEEVLSVVGDAENLSGVRAARDDLRLVIRVMDDIPGLNSTLLRLLEESLSDRESLQEVAKSWVQNSATFGQLSTLAATLESDSPERRVDVLLAVSSALSDAFINVSDEASELFNIVRQTLGGGSPKDEKLAEARLSAFTKLEGFVAVATPVMRGKILEILSDLASETCTLWPGWRASHQGRGIVNVLRMRTGALLAPFGLESPTEESIQDVPKMCAYFSNELAHGDVKVPFSVLVEVLTLWEEPPKRTRITLKPCWMTLLKRGLRGDECGESIDIVAAQIFSSGASTTKRWLSNEDLMQLLDEAKQSSDYDDLLVAKLSFLLGEPFHGSPTTWDAEAVALAVHAEQIPNTCAASEDVFKTFVDLSFEHVRGRDVLLPHMIAALTRAKMYERAASLALRLTTVHPVFAADFESRLAILREQLYYRAQAKRDGVQTKEVTSAIDRVLVKLETSLAGACASASGALEIALS</sequence>
<dbReference type="OrthoDB" id="549639at2759"/>
<dbReference type="Gramene" id="ABP00390">
    <property type="protein sequence ID" value="ABP00390"/>
    <property type="gene ID" value="OSTLU_18630"/>
</dbReference>
<dbReference type="KEGG" id="olu:OSTLU_18630"/>
<dbReference type="STRING" id="436017.A4S9I7"/>
<dbReference type="GO" id="GO:0070939">
    <property type="term" value="C:Dsl1/NZR complex"/>
    <property type="evidence" value="ECO:0007669"/>
    <property type="project" value="TreeGrafter"/>
</dbReference>
<dbReference type="PANTHER" id="PTHR15922">
    <property type="entry name" value="NEUROBLASTOMA-AMPLIFIED SEQUENCE"/>
    <property type="match status" value="1"/>
</dbReference>
<evidence type="ECO:0000313" key="2">
    <source>
        <dbReference type="Proteomes" id="UP000001568"/>
    </source>
</evidence>
<dbReference type="GeneID" id="5006236"/>
<dbReference type="Proteomes" id="UP000001568">
    <property type="component" value="Chromosome 17"/>
</dbReference>
<dbReference type="HOGENOM" id="CLU_232412_0_0_1"/>
<keyword evidence="2" id="KW-1185">Reference proteome</keyword>
<reference evidence="1 2" key="1">
    <citation type="journal article" date="2007" name="Proc. Natl. Acad. Sci. U.S.A.">
        <title>The tiny eukaryote Ostreococcus provides genomic insights into the paradox of plankton speciation.</title>
        <authorList>
            <person name="Palenik B."/>
            <person name="Grimwood J."/>
            <person name="Aerts A."/>
            <person name="Rouze P."/>
            <person name="Salamov A."/>
            <person name="Putnam N."/>
            <person name="Dupont C."/>
            <person name="Jorgensen R."/>
            <person name="Derelle E."/>
            <person name="Rombauts S."/>
            <person name="Zhou K."/>
            <person name="Otillar R."/>
            <person name="Merchant S.S."/>
            <person name="Podell S."/>
            <person name="Gaasterland T."/>
            <person name="Napoli C."/>
            <person name="Gendler K."/>
            <person name="Manuell A."/>
            <person name="Tai V."/>
            <person name="Vallon O."/>
            <person name="Piganeau G."/>
            <person name="Jancek S."/>
            <person name="Heijde M."/>
            <person name="Jabbari K."/>
            <person name="Bowler C."/>
            <person name="Lohr M."/>
            <person name="Robbens S."/>
            <person name="Werner G."/>
            <person name="Dubchak I."/>
            <person name="Pazour G.J."/>
            <person name="Ren Q."/>
            <person name="Paulsen I."/>
            <person name="Delwiche C."/>
            <person name="Schmutz J."/>
            <person name="Rokhsar D."/>
            <person name="Van de Peer Y."/>
            <person name="Moreau H."/>
            <person name="Grigoriev I.V."/>
        </authorList>
    </citation>
    <scope>NUCLEOTIDE SEQUENCE [LARGE SCALE GENOMIC DNA]</scope>
    <source>
        <strain evidence="1 2">CCE9901</strain>
    </source>
</reference>
<dbReference type="PANTHER" id="PTHR15922:SF2">
    <property type="entry name" value="NBAS SUBUNIT OF NRZ TETHERING COMPLEX"/>
    <property type="match status" value="1"/>
</dbReference>
<gene>
    <name evidence="1" type="ORF">OSTLU_18630</name>
</gene>
<dbReference type="OMA" id="RWVVGEC"/>
<dbReference type="GO" id="GO:0006890">
    <property type="term" value="P:retrograde vesicle-mediated transport, Golgi to endoplasmic reticulum"/>
    <property type="evidence" value="ECO:0007669"/>
    <property type="project" value="TreeGrafter"/>
</dbReference>
<evidence type="ECO:0000313" key="1">
    <source>
        <dbReference type="EMBL" id="ABP00390.1"/>
    </source>
</evidence>
<organism evidence="1 2">
    <name type="scientific">Ostreococcus lucimarinus (strain CCE9901)</name>
    <dbReference type="NCBI Taxonomy" id="436017"/>
    <lineage>
        <taxon>Eukaryota</taxon>
        <taxon>Viridiplantae</taxon>
        <taxon>Chlorophyta</taxon>
        <taxon>Mamiellophyceae</taxon>
        <taxon>Mamiellales</taxon>
        <taxon>Bathycoccaceae</taxon>
        <taxon>Ostreococcus</taxon>
    </lineage>
</organism>
<dbReference type="RefSeq" id="XP_001422073.1">
    <property type="nucleotide sequence ID" value="XM_001422036.1"/>
</dbReference>
<name>A4S9I7_OSTLU</name>
<protein>
    <recommendedName>
        <fullName evidence="3">Sec39 domain-containing protein</fullName>
    </recommendedName>
</protein>
<evidence type="ECO:0008006" key="3">
    <source>
        <dbReference type="Google" id="ProtNLM"/>
    </source>
</evidence>
<accession>A4S9I7</accession>